<gene>
    <name evidence="3" type="primary">cpcS</name>
    <name evidence="4" type="ORF">VB738_14580</name>
</gene>
<keyword evidence="2 3" id="KW-0456">Lyase</keyword>
<dbReference type="GO" id="GO:0016829">
    <property type="term" value="F:lyase activity"/>
    <property type="evidence" value="ECO:0007669"/>
    <property type="project" value="UniProtKB-KW"/>
</dbReference>
<comment type="function">
    <text evidence="3">Covalently attaches a chromophore to Cys residue(s) of phycobiliproteins.</text>
</comment>
<name>A0ABU5RXI5_9CYAN</name>
<evidence type="ECO:0000256" key="1">
    <source>
        <dbReference type="ARBA" id="ARBA00010681"/>
    </source>
</evidence>
<accession>A0ABU5RXI5</accession>
<dbReference type="EMBL" id="JAYGHX010000011">
    <property type="protein sequence ID" value="MEA5392486.1"/>
    <property type="molecule type" value="Genomic_DNA"/>
</dbReference>
<reference evidence="4 5" key="1">
    <citation type="submission" date="2023-12" db="EMBL/GenBank/DDBJ databases">
        <title>Baltic Sea Cyanobacteria.</title>
        <authorList>
            <person name="Delbaje E."/>
            <person name="Fewer D.P."/>
            <person name="Shishido T.K."/>
        </authorList>
    </citation>
    <scope>NUCLEOTIDE SEQUENCE [LARGE SCALE GENOMIC DNA]</scope>
    <source>
        <strain evidence="4 5">UHCC 0139</strain>
    </source>
</reference>
<sequence>MSGSIADAISFFRLSCGRWRSQRSSHHLLHRRAEAGGSFIEVVELEAADPRLEAIAVLHGQDPAGLVGGCRVRWSGSMAWDKAGEAHEGESVFGLIPTDERGRSGLLLRDRGYAETAPVAGHFAMDDRDGLLLTTSYETMNSLERFSFAGPDVRLRTSTVEGLSNTASFCVETRIADGAAGASGIDADATGTPASPETACLSALGW</sequence>
<dbReference type="InterPro" id="IPR012674">
    <property type="entry name" value="Calycin"/>
</dbReference>
<keyword evidence="5" id="KW-1185">Reference proteome</keyword>
<comment type="similarity">
    <text evidence="1 3">Belongs to the CpcS/CpeS biliprotein lyase family.</text>
</comment>
<dbReference type="Gene3D" id="2.40.128.20">
    <property type="match status" value="1"/>
</dbReference>
<evidence type="ECO:0000313" key="4">
    <source>
        <dbReference type="EMBL" id="MEA5392486.1"/>
    </source>
</evidence>
<dbReference type="HAMAP" id="MF_01459">
    <property type="entry name" value="Chrphore_lyase_CpxS"/>
    <property type="match status" value="1"/>
</dbReference>
<evidence type="ECO:0000313" key="5">
    <source>
        <dbReference type="Proteomes" id="UP001304461"/>
    </source>
</evidence>
<evidence type="ECO:0000256" key="3">
    <source>
        <dbReference type="HAMAP-Rule" id="MF_01459"/>
    </source>
</evidence>
<dbReference type="EC" id="4.-.-.-" evidence="3"/>
<dbReference type="Pfam" id="PF09367">
    <property type="entry name" value="CpeS"/>
    <property type="match status" value="1"/>
</dbReference>
<organism evidence="4 5">
    <name type="scientific">Cyanobium gracile UHCC 0139</name>
    <dbReference type="NCBI Taxonomy" id="3110308"/>
    <lineage>
        <taxon>Bacteria</taxon>
        <taxon>Bacillati</taxon>
        <taxon>Cyanobacteriota</taxon>
        <taxon>Cyanophyceae</taxon>
        <taxon>Synechococcales</taxon>
        <taxon>Prochlorococcaceae</taxon>
        <taxon>Cyanobium</taxon>
    </lineage>
</organism>
<dbReference type="InterPro" id="IPR018536">
    <property type="entry name" value="CpcS/CpeS"/>
</dbReference>
<protein>
    <recommendedName>
        <fullName evidence="3">Chromophore lyase CpcS/CpeS</fullName>
        <ecNumber evidence="3">4.-.-.-</ecNumber>
    </recommendedName>
</protein>
<evidence type="ECO:0000256" key="2">
    <source>
        <dbReference type="ARBA" id="ARBA00023239"/>
    </source>
</evidence>
<dbReference type="CDD" id="cd19433">
    <property type="entry name" value="lipocalin_CpcS-CpeS"/>
    <property type="match status" value="1"/>
</dbReference>
<comment type="caution">
    <text evidence="4">The sequence shown here is derived from an EMBL/GenBank/DDBJ whole genome shotgun (WGS) entry which is preliminary data.</text>
</comment>
<dbReference type="Proteomes" id="UP001304461">
    <property type="component" value="Unassembled WGS sequence"/>
</dbReference>
<proteinExistence type="inferred from homology"/>
<dbReference type="RefSeq" id="WP_323306431.1">
    <property type="nucleotide sequence ID" value="NZ_JAYGHX010000011.1"/>
</dbReference>